<dbReference type="Pfam" id="PF00126">
    <property type="entry name" value="HTH_1"/>
    <property type="match status" value="1"/>
</dbReference>
<dbReference type="InterPro" id="IPR036388">
    <property type="entry name" value="WH-like_DNA-bd_sf"/>
</dbReference>
<dbReference type="CDD" id="cd05466">
    <property type="entry name" value="PBP2_LTTR_substrate"/>
    <property type="match status" value="1"/>
</dbReference>
<evidence type="ECO:0000313" key="8">
    <source>
        <dbReference type="Proteomes" id="UP000000374"/>
    </source>
</evidence>
<keyword evidence="4" id="KW-0804">Transcription</keyword>
<feature type="region of interest" description="Disordered" evidence="5">
    <location>
        <begin position="297"/>
        <end position="325"/>
    </location>
</feature>
<feature type="domain" description="HTH lysR-type" evidence="6">
    <location>
        <begin position="3"/>
        <end position="60"/>
    </location>
</feature>
<dbReference type="PROSITE" id="PS50931">
    <property type="entry name" value="HTH_LYSR"/>
    <property type="match status" value="1"/>
</dbReference>
<dbReference type="STRING" id="391735.Veis_2901"/>
<evidence type="ECO:0000256" key="3">
    <source>
        <dbReference type="ARBA" id="ARBA00023125"/>
    </source>
</evidence>
<keyword evidence="3" id="KW-0238">DNA-binding</keyword>
<dbReference type="eggNOG" id="COG0583">
    <property type="taxonomic scope" value="Bacteria"/>
</dbReference>
<keyword evidence="8" id="KW-1185">Reference proteome</keyword>
<dbReference type="EMBL" id="CP000542">
    <property type="protein sequence ID" value="ABM58637.1"/>
    <property type="molecule type" value="Genomic_DNA"/>
</dbReference>
<dbReference type="Pfam" id="PF03466">
    <property type="entry name" value="LysR_substrate"/>
    <property type="match status" value="1"/>
</dbReference>
<dbReference type="InterPro" id="IPR000847">
    <property type="entry name" value="LysR_HTH_N"/>
</dbReference>
<dbReference type="GO" id="GO:0003700">
    <property type="term" value="F:DNA-binding transcription factor activity"/>
    <property type="evidence" value="ECO:0007669"/>
    <property type="project" value="InterPro"/>
</dbReference>
<proteinExistence type="inferred from homology"/>
<evidence type="ECO:0000256" key="2">
    <source>
        <dbReference type="ARBA" id="ARBA00023015"/>
    </source>
</evidence>
<organism evidence="7 8">
    <name type="scientific">Verminephrobacter eiseniae (strain EF01-2)</name>
    <dbReference type="NCBI Taxonomy" id="391735"/>
    <lineage>
        <taxon>Bacteria</taxon>
        <taxon>Pseudomonadati</taxon>
        <taxon>Pseudomonadota</taxon>
        <taxon>Betaproteobacteria</taxon>
        <taxon>Burkholderiales</taxon>
        <taxon>Comamonadaceae</taxon>
        <taxon>Verminephrobacter</taxon>
    </lineage>
</organism>
<sequence length="325" mass="36381">MNITFKQLEAFVYSAKLRSFSSAAAKLRATQSAISKRVAELEQEFGVPLLHRTAQGLEMAQAGRRLLPLAEESQRLWARIDHEMGGDQTLRGTFRVGVTELIAMTWLTRFIQRLRQLHPEMSIEPVVDAGLLLFAGLEANKIDIAIMPGTHWGKSYETVKVGQVEDLWVASPSLKIPDRVLKPHEFGLYPVLEQSSGAAKNRYYEAWRAEHKFQFGKLFQTNSTTVLRQLTINGFGISQLALDYVRPDIEAGLLRIVKSDPMPPPMIYGAVYRNDNPGPAVQRIVELAVQMCDFSAGGNPRRAAGNAPPDERRPARRPARPARRP</sequence>
<feature type="compositionally biased region" description="Basic residues" evidence="5">
    <location>
        <begin position="314"/>
        <end position="325"/>
    </location>
</feature>
<evidence type="ECO:0000259" key="6">
    <source>
        <dbReference type="PROSITE" id="PS50931"/>
    </source>
</evidence>
<dbReference type="PRINTS" id="PR00039">
    <property type="entry name" value="HTHLYSR"/>
</dbReference>
<evidence type="ECO:0000256" key="1">
    <source>
        <dbReference type="ARBA" id="ARBA00009437"/>
    </source>
</evidence>
<dbReference type="GeneID" id="76461386"/>
<comment type="similarity">
    <text evidence="1">Belongs to the LysR transcriptional regulatory family.</text>
</comment>
<dbReference type="AlphaFoldDB" id="A1WLY0"/>
<reference evidence="8" key="1">
    <citation type="submission" date="2006-12" db="EMBL/GenBank/DDBJ databases">
        <title>Complete sequence of chromosome 1 of Verminephrobacter eiseniae EF01-2.</title>
        <authorList>
            <person name="Copeland A."/>
            <person name="Lucas S."/>
            <person name="Lapidus A."/>
            <person name="Barry K."/>
            <person name="Detter J.C."/>
            <person name="Glavina del Rio T."/>
            <person name="Dalin E."/>
            <person name="Tice H."/>
            <person name="Pitluck S."/>
            <person name="Chertkov O."/>
            <person name="Brettin T."/>
            <person name="Bruce D."/>
            <person name="Han C."/>
            <person name="Tapia R."/>
            <person name="Gilna P."/>
            <person name="Schmutz J."/>
            <person name="Larimer F."/>
            <person name="Land M."/>
            <person name="Hauser L."/>
            <person name="Kyrpides N."/>
            <person name="Kim E."/>
            <person name="Stahl D."/>
            <person name="Richardson P."/>
        </authorList>
    </citation>
    <scope>NUCLEOTIDE SEQUENCE [LARGE SCALE GENOMIC DNA]</scope>
    <source>
        <strain evidence="8">EF01-2</strain>
    </source>
</reference>
<dbReference type="PANTHER" id="PTHR30126:SF77">
    <property type="entry name" value="TRANSCRIPTIONAL REGULATORY PROTEIN"/>
    <property type="match status" value="1"/>
</dbReference>
<dbReference type="SUPFAM" id="SSF53850">
    <property type="entry name" value="Periplasmic binding protein-like II"/>
    <property type="match status" value="1"/>
</dbReference>
<dbReference type="Gene3D" id="1.10.10.10">
    <property type="entry name" value="Winged helix-like DNA-binding domain superfamily/Winged helix DNA-binding domain"/>
    <property type="match status" value="1"/>
</dbReference>
<evidence type="ECO:0000256" key="5">
    <source>
        <dbReference type="SAM" id="MobiDB-lite"/>
    </source>
</evidence>
<dbReference type="Gene3D" id="3.40.190.290">
    <property type="match status" value="1"/>
</dbReference>
<dbReference type="InterPro" id="IPR036390">
    <property type="entry name" value="WH_DNA-bd_sf"/>
</dbReference>
<accession>A1WLY0</accession>
<gene>
    <name evidence="7" type="ordered locus">Veis_2901</name>
</gene>
<dbReference type="SUPFAM" id="SSF46785">
    <property type="entry name" value="Winged helix' DNA-binding domain"/>
    <property type="match status" value="1"/>
</dbReference>
<dbReference type="PANTHER" id="PTHR30126">
    <property type="entry name" value="HTH-TYPE TRANSCRIPTIONAL REGULATOR"/>
    <property type="match status" value="1"/>
</dbReference>
<dbReference type="OrthoDB" id="9786526at2"/>
<protein>
    <submittedName>
        <fullName evidence="7">Transcriptional regulator, LysR family</fullName>
    </submittedName>
</protein>
<dbReference type="GO" id="GO:0000976">
    <property type="term" value="F:transcription cis-regulatory region binding"/>
    <property type="evidence" value="ECO:0007669"/>
    <property type="project" value="TreeGrafter"/>
</dbReference>
<name>A1WLY0_VEREI</name>
<dbReference type="InterPro" id="IPR005119">
    <property type="entry name" value="LysR_subst-bd"/>
</dbReference>
<keyword evidence="2" id="KW-0805">Transcription regulation</keyword>
<dbReference type="Proteomes" id="UP000000374">
    <property type="component" value="Chromosome"/>
</dbReference>
<feature type="compositionally biased region" description="Low complexity" evidence="5">
    <location>
        <begin position="297"/>
        <end position="308"/>
    </location>
</feature>
<evidence type="ECO:0000313" key="7">
    <source>
        <dbReference type="EMBL" id="ABM58637.1"/>
    </source>
</evidence>
<dbReference type="RefSeq" id="WP_011810633.1">
    <property type="nucleotide sequence ID" value="NC_008786.1"/>
</dbReference>
<dbReference type="KEGG" id="vei:Veis_2901"/>
<evidence type="ECO:0000256" key="4">
    <source>
        <dbReference type="ARBA" id="ARBA00023163"/>
    </source>
</evidence>
<dbReference type="HOGENOM" id="CLU_039613_6_1_4"/>